<protein>
    <submittedName>
        <fullName evidence="2">Uncharacterized protein</fullName>
    </submittedName>
</protein>
<dbReference type="EMBL" id="KV423953">
    <property type="protein sequence ID" value="KZT58284.1"/>
    <property type="molecule type" value="Genomic_DNA"/>
</dbReference>
<feature type="compositionally biased region" description="Polar residues" evidence="1">
    <location>
        <begin position="69"/>
        <end position="78"/>
    </location>
</feature>
<sequence length="86" mass="9707">MCCQAIHAKTSKFCSTPHPCGSARPATMTVVLSIRSWSNHSAARISVIRTRKRIYAGPTRPPPSPFLTHPTSRRSQLQRVEELKWH</sequence>
<reference evidence="2 3" key="1">
    <citation type="journal article" date="2016" name="Mol. Biol. Evol.">
        <title>Comparative Genomics of Early-Diverging Mushroom-Forming Fungi Provides Insights into the Origins of Lignocellulose Decay Capabilities.</title>
        <authorList>
            <person name="Nagy L.G."/>
            <person name="Riley R."/>
            <person name="Tritt A."/>
            <person name="Adam C."/>
            <person name="Daum C."/>
            <person name="Floudas D."/>
            <person name="Sun H."/>
            <person name="Yadav J.S."/>
            <person name="Pangilinan J."/>
            <person name="Larsson K.H."/>
            <person name="Matsuura K."/>
            <person name="Barry K."/>
            <person name="Labutti K."/>
            <person name="Kuo R."/>
            <person name="Ohm R.A."/>
            <person name="Bhattacharya S.S."/>
            <person name="Shirouzu T."/>
            <person name="Yoshinaga Y."/>
            <person name="Martin F.M."/>
            <person name="Grigoriev I.V."/>
            <person name="Hibbett D.S."/>
        </authorList>
    </citation>
    <scope>NUCLEOTIDE SEQUENCE [LARGE SCALE GENOMIC DNA]</scope>
    <source>
        <strain evidence="2 3">HHB12733</strain>
    </source>
</reference>
<evidence type="ECO:0000313" key="3">
    <source>
        <dbReference type="Proteomes" id="UP000076842"/>
    </source>
</evidence>
<organism evidence="2 3">
    <name type="scientific">Calocera cornea HHB12733</name>
    <dbReference type="NCBI Taxonomy" id="1353952"/>
    <lineage>
        <taxon>Eukaryota</taxon>
        <taxon>Fungi</taxon>
        <taxon>Dikarya</taxon>
        <taxon>Basidiomycota</taxon>
        <taxon>Agaricomycotina</taxon>
        <taxon>Dacrymycetes</taxon>
        <taxon>Dacrymycetales</taxon>
        <taxon>Dacrymycetaceae</taxon>
        <taxon>Calocera</taxon>
    </lineage>
</organism>
<proteinExistence type="predicted"/>
<accession>A0A165GNG7</accession>
<keyword evidence="3" id="KW-1185">Reference proteome</keyword>
<dbReference type="InParanoid" id="A0A165GNG7"/>
<feature type="region of interest" description="Disordered" evidence="1">
    <location>
        <begin position="53"/>
        <end position="86"/>
    </location>
</feature>
<dbReference type="AlphaFoldDB" id="A0A165GNG7"/>
<gene>
    <name evidence="2" type="ORF">CALCODRAFT_516932</name>
</gene>
<dbReference type="Proteomes" id="UP000076842">
    <property type="component" value="Unassembled WGS sequence"/>
</dbReference>
<feature type="non-terminal residue" evidence="2">
    <location>
        <position position="86"/>
    </location>
</feature>
<name>A0A165GNG7_9BASI</name>
<evidence type="ECO:0000313" key="2">
    <source>
        <dbReference type="EMBL" id="KZT58284.1"/>
    </source>
</evidence>
<evidence type="ECO:0000256" key="1">
    <source>
        <dbReference type="SAM" id="MobiDB-lite"/>
    </source>
</evidence>